<sequence>MSKYDDVQQFKNKVNMKDIDYKEFPNDDSALALHRWPIVEQIAEEGLGASSSLDRSMQPTPASATEFSSMLPSGLEPQPAQQPRAAPINNQLLPGHATHDFKQIIPPVTEPSRDEPFVAPIVSQAAQPSQPVDASRFKKMFSKKTPSVEAEEVSANTGRNTLLKPLLENIASCR</sequence>
<proteinExistence type="predicted"/>
<accession>W0LKU9</accession>
<organism evidence="2 3">
    <name type="scientific">Chania multitudinisentens RB-25</name>
    <dbReference type="NCBI Taxonomy" id="1441930"/>
    <lineage>
        <taxon>Bacteria</taxon>
        <taxon>Pseudomonadati</taxon>
        <taxon>Pseudomonadota</taxon>
        <taxon>Gammaproteobacteria</taxon>
        <taxon>Enterobacterales</taxon>
        <taxon>Yersiniaceae</taxon>
        <taxon>Chania</taxon>
    </lineage>
</organism>
<dbReference type="Proteomes" id="UP000019030">
    <property type="component" value="Chromosome"/>
</dbReference>
<feature type="compositionally biased region" description="Polar residues" evidence="1">
    <location>
        <begin position="49"/>
        <end position="71"/>
    </location>
</feature>
<evidence type="ECO:0000313" key="2">
    <source>
        <dbReference type="EMBL" id="AHG22942.1"/>
    </source>
</evidence>
<evidence type="ECO:0000256" key="1">
    <source>
        <dbReference type="SAM" id="MobiDB-lite"/>
    </source>
</evidence>
<evidence type="ECO:0008006" key="4">
    <source>
        <dbReference type="Google" id="ProtNLM"/>
    </source>
</evidence>
<feature type="region of interest" description="Disordered" evidence="1">
    <location>
        <begin position="47"/>
        <end position="93"/>
    </location>
</feature>
<evidence type="ECO:0000313" key="3">
    <source>
        <dbReference type="Proteomes" id="UP000019030"/>
    </source>
</evidence>
<name>W0LKU9_9GAMM</name>
<dbReference type="KEGG" id="sfo:Z042_20750"/>
<dbReference type="AlphaFoldDB" id="W0LKU9"/>
<protein>
    <recommendedName>
        <fullName evidence="4">Cellulose biosynthesis protein BcsO</fullName>
    </recommendedName>
</protein>
<dbReference type="HOGENOM" id="CLU_114464_0_0_6"/>
<reference evidence="2 3" key="2">
    <citation type="submission" date="2015-03" db="EMBL/GenBank/DDBJ databases">
        <authorList>
            <person name="Chan K.-G."/>
        </authorList>
    </citation>
    <scope>NUCLEOTIDE SEQUENCE [LARGE SCALE GENOMIC DNA]</scope>
    <source>
        <strain evidence="2 3">RB-25</strain>
    </source>
</reference>
<dbReference type="PATRIC" id="fig|1441930.4.peg.4096"/>
<dbReference type="eggNOG" id="ENOG5033HRG">
    <property type="taxonomic scope" value="Bacteria"/>
</dbReference>
<keyword evidence="3" id="KW-1185">Reference proteome</keyword>
<reference evidence="2 3" key="1">
    <citation type="submission" date="2014-01" db="EMBL/GenBank/DDBJ databases">
        <title>Isolation of Serratia multitudinisentens RB-25 from Ex-Landfill site.</title>
        <authorList>
            <person name="Robson E.H.J."/>
        </authorList>
    </citation>
    <scope>NUCLEOTIDE SEQUENCE [LARGE SCALE GENOMIC DNA]</scope>
    <source>
        <strain evidence="2 3">RB-25</strain>
    </source>
</reference>
<feature type="compositionally biased region" description="Low complexity" evidence="1">
    <location>
        <begin position="77"/>
        <end position="87"/>
    </location>
</feature>
<gene>
    <name evidence="2" type="ORF">Z042_20750</name>
</gene>
<dbReference type="EMBL" id="CP007044">
    <property type="protein sequence ID" value="AHG22942.1"/>
    <property type="molecule type" value="Genomic_DNA"/>
</dbReference>